<dbReference type="CDD" id="cd18186">
    <property type="entry name" value="BTB_POZ_ZBTB_KLHL-like"/>
    <property type="match status" value="1"/>
</dbReference>
<dbReference type="Pfam" id="PF07707">
    <property type="entry name" value="BACK"/>
    <property type="match status" value="1"/>
</dbReference>
<dbReference type="InterPro" id="IPR011705">
    <property type="entry name" value="BACK"/>
</dbReference>
<organism evidence="2 3">
    <name type="scientific">Leptotrombidium deliense</name>
    <dbReference type="NCBI Taxonomy" id="299467"/>
    <lineage>
        <taxon>Eukaryota</taxon>
        <taxon>Metazoa</taxon>
        <taxon>Ecdysozoa</taxon>
        <taxon>Arthropoda</taxon>
        <taxon>Chelicerata</taxon>
        <taxon>Arachnida</taxon>
        <taxon>Acari</taxon>
        <taxon>Acariformes</taxon>
        <taxon>Trombidiformes</taxon>
        <taxon>Prostigmata</taxon>
        <taxon>Anystina</taxon>
        <taxon>Parasitengona</taxon>
        <taxon>Trombiculoidea</taxon>
        <taxon>Trombiculidae</taxon>
        <taxon>Leptotrombidium</taxon>
    </lineage>
</organism>
<dbReference type="Pfam" id="PF00651">
    <property type="entry name" value="BTB"/>
    <property type="match status" value="1"/>
</dbReference>
<gene>
    <name evidence="2" type="ORF">B4U80_12704</name>
</gene>
<dbReference type="PANTHER" id="PTHR46306:SF1">
    <property type="entry name" value="BTB_POZ DOMAIN-CONTAINING PROTEIN 9"/>
    <property type="match status" value="1"/>
</dbReference>
<keyword evidence="3" id="KW-1185">Reference proteome</keyword>
<dbReference type="Gene3D" id="3.30.710.10">
    <property type="entry name" value="Potassium Channel Kv1.1, Chain A"/>
    <property type="match status" value="1"/>
</dbReference>
<dbReference type="STRING" id="299467.A0A443SQ90"/>
<comment type="caution">
    <text evidence="2">The sequence shown here is derived from an EMBL/GenBank/DDBJ whole genome shotgun (WGS) entry which is preliminary data.</text>
</comment>
<feature type="non-terminal residue" evidence="2">
    <location>
        <position position="238"/>
    </location>
</feature>
<accession>A0A443SQ90</accession>
<dbReference type="Gene3D" id="1.25.40.420">
    <property type="match status" value="1"/>
</dbReference>
<dbReference type="GO" id="GO:0005737">
    <property type="term" value="C:cytoplasm"/>
    <property type="evidence" value="ECO:0007669"/>
    <property type="project" value="TreeGrafter"/>
</dbReference>
<dbReference type="VEuPathDB" id="VectorBase:LDEU002337"/>
<evidence type="ECO:0000313" key="2">
    <source>
        <dbReference type="EMBL" id="RWS29706.1"/>
    </source>
</evidence>
<dbReference type="InterPro" id="IPR052407">
    <property type="entry name" value="BTB_POZ_domain_cont_9"/>
</dbReference>
<dbReference type="PROSITE" id="PS50097">
    <property type="entry name" value="BTB"/>
    <property type="match status" value="1"/>
</dbReference>
<protein>
    <submittedName>
        <fullName evidence="2">BTB/POZ domain-containing protein 9-like protein</fullName>
    </submittedName>
</protein>
<name>A0A443SQ90_9ACAR</name>
<evidence type="ECO:0000259" key="1">
    <source>
        <dbReference type="PROSITE" id="PS50097"/>
    </source>
</evidence>
<dbReference type="EMBL" id="NCKV01000797">
    <property type="protein sequence ID" value="RWS29706.1"/>
    <property type="molecule type" value="Genomic_DNA"/>
</dbReference>
<dbReference type="SMART" id="SM00225">
    <property type="entry name" value="BTB"/>
    <property type="match status" value="1"/>
</dbReference>
<feature type="domain" description="BTB" evidence="1">
    <location>
        <begin position="31"/>
        <end position="97"/>
    </location>
</feature>
<dbReference type="InterPro" id="IPR011333">
    <property type="entry name" value="SKP1/BTB/POZ_sf"/>
</dbReference>
<evidence type="ECO:0000313" key="3">
    <source>
        <dbReference type="Proteomes" id="UP000288716"/>
    </source>
</evidence>
<dbReference type="InterPro" id="IPR000210">
    <property type="entry name" value="BTB/POZ_dom"/>
</dbReference>
<proteinExistence type="predicted"/>
<sequence>MYRRSGNNRFIDNLRLQEFANYLLTNEHDDRDFTFVVENNEITCHKLIVKHASDGLRKKFSEWEKLKEPKVTLTNVSYKVFTRLMGYIYTALFNYRGLNDKDALELLKIANDFELVELCSEICSEVESKGFLSIWTVSKFMKMANDFRFQDLHNTCIKFMDDHSLEVIVNNTYLDIPANLLVLVLNRDTFYSKEIEIFKAVKAWLDKNSETVTDEDKTSLLATVRLNYITESEFEAIV</sequence>
<dbReference type="SUPFAM" id="SSF54695">
    <property type="entry name" value="POZ domain"/>
    <property type="match status" value="1"/>
</dbReference>
<dbReference type="PANTHER" id="PTHR46306">
    <property type="entry name" value="BTB/POZ DOMAIN-CONTAINING PROTEIN 9"/>
    <property type="match status" value="1"/>
</dbReference>
<reference evidence="2 3" key="1">
    <citation type="journal article" date="2018" name="Gigascience">
        <title>Genomes of trombidid mites reveal novel predicted allergens and laterally-transferred genes associated with secondary metabolism.</title>
        <authorList>
            <person name="Dong X."/>
            <person name="Chaisiri K."/>
            <person name="Xia D."/>
            <person name="Armstrong S.D."/>
            <person name="Fang Y."/>
            <person name="Donnelly M.J."/>
            <person name="Kadowaki T."/>
            <person name="McGarry J.W."/>
            <person name="Darby A.C."/>
            <person name="Makepeace B.L."/>
        </authorList>
    </citation>
    <scope>NUCLEOTIDE SEQUENCE [LARGE SCALE GENOMIC DNA]</scope>
    <source>
        <strain evidence="2">UoL-UT</strain>
    </source>
</reference>
<dbReference type="Proteomes" id="UP000288716">
    <property type="component" value="Unassembled WGS sequence"/>
</dbReference>
<dbReference type="SMART" id="SM00875">
    <property type="entry name" value="BACK"/>
    <property type="match status" value="1"/>
</dbReference>
<dbReference type="AlphaFoldDB" id="A0A443SQ90"/>
<dbReference type="OrthoDB" id="6605118at2759"/>